<feature type="transmembrane region" description="Helical" evidence="1">
    <location>
        <begin position="12"/>
        <end position="32"/>
    </location>
</feature>
<dbReference type="Proteomes" id="UP000219621">
    <property type="component" value="Unassembled WGS sequence"/>
</dbReference>
<proteinExistence type="predicted"/>
<accession>A0A286GHD2</accession>
<organism evidence="2 3">
    <name type="scientific">Caenispirillum bisanense</name>
    <dbReference type="NCBI Taxonomy" id="414052"/>
    <lineage>
        <taxon>Bacteria</taxon>
        <taxon>Pseudomonadati</taxon>
        <taxon>Pseudomonadota</taxon>
        <taxon>Alphaproteobacteria</taxon>
        <taxon>Rhodospirillales</taxon>
        <taxon>Novispirillaceae</taxon>
        <taxon>Caenispirillum</taxon>
    </lineage>
</organism>
<keyword evidence="1" id="KW-0812">Transmembrane</keyword>
<keyword evidence="1" id="KW-0472">Membrane</keyword>
<gene>
    <name evidence="2" type="ORF">SAMN05421508_104173</name>
</gene>
<name>A0A286GHD2_9PROT</name>
<evidence type="ECO:0000313" key="3">
    <source>
        <dbReference type="Proteomes" id="UP000219621"/>
    </source>
</evidence>
<keyword evidence="1" id="KW-1133">Transmembrane helix</keyword>
<evidence type="ECO:0000313" key="2">
    <source>
        <dbReference type="EMBL" id="SOD94943.1"/>
    </source>
</evidence>
<keyword evidence="3" id="KW-1185">Reference proteome</keyword>
<protein>
    <submittedName>
        <fullName evidence="2">Uncharacterized protein</fullName>
    </submittedName>
</protein>
<reference evidence="2 3" key="1">
    <citation type="submission" date="2017-09" db="EMBL/GenBank/DDBJ databases">
        <authorList>
            <person name="Ehlers B."/>
            <person name="Leendertz F.H."/>
        </authorList>
    </citation>
    <scope>NUCLEOTIDE SEQUENCE [LARGE SCALE GENOMIC DNA]</scope>
    <source>
        <strain evidence="2 3">USBA 140</strain>
    </source>
</reference>
<dbReference type="AlphaFoldDB" id="A0A286GHD2"/>
<sequence length="46" mass="5366">MMDTLILLTKGLALLSVVLILIGVRPLFLHLLEEVREEERRKLHRS</sequence>
<dbReference type="EMBL" id="OCNJ01000004">
    <property type="protein sequence ID" value="SOD94943.1"/>
    <property type="molecule type" value="Genomic_DNA"/>
</dbReference>
<evidence type="ECO:0000256" key="1">
    <source>
        <dbReference type="SAM" id="Phobius"/>
    </source>
</evidence>